<evidence type="ECO:0000259" key="2">
    <source>
        <dbReference type="Pfam" id="PF00582"/>
    </source>
</evidence>
<feature type="domain" description="UspA" evidence="2">
    <location>
        <begin position="4"/>
        <end position="137"/>
    </location>
</feature>
<name>A0A147E9S0_9MICC</name>
<organism evidence="3 4">
    <name type="scientific">Rothia kristinae</name>
    <dbReference type="NCBI Taxonomy" id="37923"/>
    <lineage>
        <taxon>Bacteria</taxon>
        <taxon>Bacillati</taxon>
        <taxon>Actinomycetota</taxon>
        <taxon>Actinomycetes</taxon>
        <taxon>Micrococcales</taxon>
        <taxon>Micrococcaceae</taxon>
        <taxon>Rothia</taxon>
    </lineage>
</organism>
<dbReference type="PANTHER" id="PTHR46268:SF15">
    <property type="entry name" value="UNIVERSAL STRESS PROTEIN HP_0031"/>
    <property type="match status" value="1"/>
</dbReference>
<reference evidence="3" key="1">
    <citation type="submission" date="2016-06" db="EMBL/GenBank/DDBJ databases">
        <title>Identification of putative biosynthetic pathways for the production of bioactive secondary metabolites by the marine actinomycete Kocuria kristinae RUTW2-3.</title>
        <authorList>
            <person name="Waterworth S.C."/>
            <person name="Walmsley T.A."/>
            <person name="Matongo T."/>
            <person name="Davies-Coleman M.T."/>
            <person name="Dorrington R.A."/>
        </authorList>
    </citation>
    <scope>NUCLEOTIDE SEQUENCE [LARGE SCALE GENOMIC DNA]</scope>
    <source>
        <strain evidence="3">RUTW2-3</strain>
    </source>
</reference>
<dbReference type="CDD" id="cd00293">
    <property type="entry name" value="USP-like"/>
    <property type="match status" value="1"/>
</dbReference>
<accession>A0A147E9S0</accession>
<comment type="caution">
    <text evidence="3">The sequence shown here is derived from an EMBL/GenBank/DDBJ whole genome shotgun (WGS) entry which is preliminary data.</text>
</comment>
<proteinExistence type="inferred from homology"/>
<dbReference type="PATRIC" id="fig|37923.10.peg.639"/>
<keyword evidence="4" id="KW-1185">Reference proteome</keyword>
<evidence type="ECO:0000313" key="3">
    <source>
        <dbReference type="EMBL" id="OAX51658.1"/>
    </source>
</evidence>
<dbReference type="RefSeq" id="WP_058731174.1">
    <property type="nucleotide sequence ID" value="NZ_JADPWM010000030.1"/>
</dbReference>
<dbReference type="Gene3D" id="3.40.50.12370">
    <property type="match status" value="1"/>
</dbReference>
<dbReference type="STRING" id="37923.BK826_07210"/>
<dbReference type="Pfam" id="PF00582">
    <property type="entry name" value="Usp"/>
    <property type="match status" value="1"/>
</dbReference>
<dbReference type="EMBL" id="LJBJ02000014">
    <property type="protein sequence ID" value="OAX51658.1"/>
    <property type="molecule type" value="Genomic_DNA"/>
</dbReference>
<dbReference type="SUPFAM" id="SSF52402">
    <property type="entry name" value="Adenine nucleotide alpha hydrolases-like"/>
    <property type="match status" value="2"/>
</dbReference>
<evidence type="ECO:0000256" key="1">
    <source>
        <dbReference type="ARBA" id="ARBA00008791"/>
    </source>
</evidence>
<sequence length="299" mass="31842">MRYVVGYTPNARGRDALNLAVAMARSLDVGLDIAYVVKVEETFSRALKGGGNYTQMVEAQAKRWLTEAAQLIPDDVDASFHLHRAASSATGLLELAEIRGAGAVLVGGAKVSTWRRHGIGSVSNALLHRATLPVILAPREADPQERLTRIDCAVSPEEDGMGLVAEAVATMNRTGLPLRLVTLVDETKETSRGARATVEDMLRRSPVQPEDADLLSVEVGVGRSIPEAVDSVHWGTGSLLLAGSSKLAEAGRLFLSSTTSKILTALPIPLVVVPRDYQPGRNGSTALPWTGALPAIRRD</sequence>
<gene>
    <name evidence="3" type="ORF">AN277_0207600</name>
</gene>
<comment type="similarity">
    <text evidence="1">Belongs to the universal stress protein A family.</text>
</comment>
<dbReference type="Proteomes" id="UP000053171">
    <property type="component" value="Unassembled WGS sequence"/>
</dbReference>
<evidence type="ECO:0000313" key="4">
    <source>
        <dbReference type="Proteomes" id="UP000053171"/>
    </source>
</evidence>
<dbReference type="InterPro" id="IPR006016">
    <property type="entry name" value="UspA"/>
</dbReference>
<dbReference type="PANTHER" id="PTHR46268">
    <property type="entry name" value="STRESS RESPONSE PROTEIN NHAX"/>
    <property type="match status" value="1"/>
</dbReference>
<protein>
    <submittedName>
        <fullName evidence="3">Universal stress protein</fullName>
    </submittedName>
</protein>
<dbReference type="AlphaFoldDB" id="A0A147E9S0"/>